<evidence type="ECO:0000256" key="1">
    <source>
        <dbReference type="SAM" id="MobiDB-lite"/>
    </source>
</evidence>
<organism evidence="2 3">
    <name type="scientific">Discostella pseudostelligera</name>
    <dbReference type="NCBI Taxonomy" id="259834"/>
    <lineage>
        <taxon>Eukaryota</taxon>
        <taxon>Sar</taxon>
        <taxon>Stramenopiles</taxon>
        <taxon>Ochrophyta</taxon>
        <taxon>Bacillariophyta</taxon>
        <taxon>Coscinodiscophyceae</taxon>
        <taxon>Thalassiosirophycidae</taxon>
        <taxon>Stephanodiscales</taxon>
        <taxon>Stephanodiscaceae</taxon>
        <taxon>Discostella</taxon>
    </lineage>
</organism>
<evidence type="ECO:0000313" key="2">
    <source>
        <dbReference type="EMBL" id="KAL3760655.1"/>
    </source>
</evidence>
<feature type="region of interest" description="Disordered" evidence="1">
    <location>
        <begin position="104"/>
        <end position="123"/>
    </location>
</feature>
<feature type="compositionally biased region" description="Acidic residues" evidence="1">
    <location>
        <begin position="355"/>
        <end position="367"/>
    </location>
</feature>
<sequence length="508" mass="57592">MQKKQHPTPTSTSSSSSLNQHEEIIHELSTTMGIDIFAPLSQSEQLLAHSFGEFSHFVLHTAKEACLEILEMEMHKCVGGDDVESSVGILQGGSDTHSIYRVSFPTTPENDDHGSGKKKTKKNNANNAAVQLLHLYNQQCTSKSSMLTIDDIQRYMLEMLRRRQFHNSYRDGGYTRLGNLMFILQFGGPTLGQVRHIDNMLPNVQICLYMSYRCPSTIVYVVDDLDGLPVTDGETLIDFWERQYQHQQLQQGQQDKEEHYRPVPTLIKQILLDNVDRKLKDAWYTQYFTRWNTINGQLQCFGKLYQPVSHTLALDAVPPGTTLIAGGNDIHAGPPTTESRMFAFAIGISECVDNEYNEEGTDDDHDADDASGKEEKVNDGEVQYSPVLLHIDLCCLLFNILDNEYNTLEKEDSVREAKLFLVHVLIRSVRDYPTKQYLLQIDEDRVGVRIWLGKVISNVLGHDDEHSIDDLIEEAASSDTIMYTPDVVKRRSKKKVRYKSKLKGSGGK</sequence>
<dbReference type="EMBL" id="JALLBG020000176">
    <property type="protein sequence ID" value="KAL3760655.1"/>
    <property type="molecule type" value="Genomic_DNA"/>
</dbReference>
<feature type="region of interest" description="Disordered" evidence="1">
    <location>
        <begin position="355"/>
        <end position="377"/>
    </location>
</feature>
<dbReference type="AlphaFoldDB" id="A0ABD3M995"/>
<comment type="caution">
    <text evidence="2">The sequence shown here is derived from an EMBL/GenBank/DDBJ whole genome shotgun (WGS) entry which is preliminary data.</text>
</comment>
<evidence type="ECO:0000313" key="3">
    <source>
        <dbReference type="Proteomes" id="UP001530293"/>
    </source>
</evidence>
<proteinExistence type="predicted"/>
<reference evidence="2 3" key="1">
    <citation type="submission" date="2024-10" db="EMBL/GenBank/DDBJ databases">
        <title>Updated reference genomes for cyclostephanoid diatoms.</title>
        <authorList>
            <person name="Roberts W.R."/>
            <person name="Alverson A.J."/>
        </authorList>
    </citation>
    <scope>NUCLEOTIDE SEQUENCE [LARGE SCALE GENOMIC DNA]</scope>
    <source>
        <strain evidence="2 3">AJA232-27</strain>
    </source>
</reference>
<name>A0ABD3M995_9STRA</name>
<keyword evidence="3" id="KW-1185">Reference proteome</keyword>
<dbReference type="Proteomes" id="UP001530293">
    <property type="component" value="Unassembled WGS sequence"/>
</dbReference>
<feature type="compositionally biased region" description="Low complexity" evidence="1">
    <location>
        <begin position="7"/>
        <end position="17"/>
    </location>
</feature>
<feature type="region of interest" description="Disordered" evidence="1">
    <location>
        <begin position="1"/>
        <end position="20"/>
    </location>
</feature>
<gene>
    <name evidence="2" type="ORF">ACHAWU_002165</name>
</gene>
<feature type="compositionally biased region" description="Basic and acidic residues" evidence="1">
    <location>
        <begin position="368"/>
        <end position="377"/>
    </location>
</feature>
<protein>
    <submittedName>
        <fullName evidence="2">Uncharacterized protein</fullName>
    </submittedName>
</protein>
<accession>A0ABD3M995</accession>